<accession>A0ABU0ZKF3</accession>
<evidence type="ECO:0000313" key="2">
    <source>
        <dbReference type="EMBL" id="MDQ7907011.1"/>
    </source>
</evidence>
<keyword evidence="1" id="KW-0472">Membrane</keyword>
<comment type="caution">
    <text evidence="2">The sequence shown here is derived from an EMBL/GenBank/DDBJ whole genome shotgun (WGS) entry which is preliminary data.</text>
</comment>
<feature type="transmembrane region" description="Helical" evidence="1">
    <location>
        <begin position="99"/>
        <end position="116"/>
    </location>
</feature>
<feature type="transmembrane region" description="Helical" evidence="1">
    <location>
        <begin position="7"/>
        <end position="27"/>
    </location>
</feature>
<dbReference type="RefSeq" id="WP_308714288.1">
    <property type="nucleotide sequence ID" value="NZ_JAVHUY010000019.1"/>
</dbReference>
<feature type="transmembrane region" description="Helical" evidence="1">
    <location>
        <begin position="146"/>
        <end position="164"/>
    </location>
</feature>
<feature type="transmembrane region" description="Helical" evidence="1">
    <location>
        <begin position="71"/>
        <end position="92"/>
    </location>
</feature>
<keyword evidence="3" id="KW-1185">Reference proteome</keyword>
<organism evidence="2 3">
    <name type="scientific">Phytohabitans maris</name>
    <dbReference type="NCBI Taxonomy" id="3071409"/>
    <lineage>
        <taxon>Bacteria</taxon>
        <taxon>Bacillati</taxon>
        <taxon>Actinomycetota</taxon>
        <taxon>Actinomycetes</taxon>
        <taxon>Micromonosporales</taxon>
        <taxon>Micromonosporaceae</taxon>
    </lineage>
</organism>
<gene>
    <name evidence="2" type="ORF">RB614_21085</name>
</gene>
<dbReference type="EMBL" id="JAVHUY010000019">
    <property type="protein sequence ID" value="MDQ7907011.1"/>
    <property type="molecule type" value="Genomic_DNA"/>
</dbReference>
<feature type="transmembrane region" description="Helical" evidence="1">
    <location>
        <begin position="122"/>
        <end position="139"/>
    </location>
</feature>
<reference evidence="2 3" key="1">
    <citation type="submission" date="2023-08" db="EMBL/GenBank/DDBJ databases">
        <title>Phytohabitans sansha sp. nov., isolated from marine sediment.</title>
        <authorList>
            <person name="Zhao Y."/>
            <person name="Yi K."/>
        </authorList>
    </citation>
    <scope>NUCLEOTIDE SEQUENCE [LARGE SCALE GENOMIC DNA]</scope>
    <source>
        <strain evidence="2 3">ZYX-F-186</strain>
    </source>
</reference>
<protein>
    <submittedName>
        <fullName evidence="2">M50 family metallopeptidase</fullName>
    </submittedName>
</protein>
<proteinExistence type="predicted"/>
<feature type="transmembrane region" description="Helical" evidence="1">
    <location>
        <begin position="193"/>
        <end position="214"/>
    </location>
</feature>
<evidence type="ECO:0000256" key="1">
    <source>
        <dbReference type="SAM" id="Phobius"/>
    </source>
</evidence>
<sequence length="219" mass="23155">MTATGPSTGLVVGTLFMGLVASLFWPVTRYLITIAHEGTHAMTGSMTGGKVLYVQVNADATGETKASGNLFLYWIAGYVGPSLFGIAGAILLDNGAHPDAILWTTIVLLGAVVLQMRKFFGIAAVAVAGFFLIMIVRNATPTAREVCAYTLIWFLLFGGVIQNMEDNRKSVGWSGDGASLRDYTKIPKGFWGMLWWLATLAALGYGGGILVGAIDAPGT</sequence>
<dbReference type="Pfam" id="PF13398">
    <property type="entry name" value="Peptidase_M50B"/>
    <property type="match status" value="1"/>
</dbReference>
<dbReference type="InterPro" id="IPR049500">
    <property type="entry name" value="Peptidase_M50B-like"/>
</dbReference>
<evidence type="ECO:0000313" key="3">
    <source>
        <dbReference type="Proteomes" id="UP001230908"/>
    </source>
</evidence>
<dbReference type="Proteomes" id="UP001230908">
    <property type="component" value="Unassembled WGS sequence"/>
</dbReference>
<keyword evidence="1" id="KW-1133">Transmembrane helix</keyword>
<keyword evidence="1" id="KW-0812">Transmembrane</keyword>
<name>A0ABU0ZKF3_9ACTN</name>